<dbReference type="STRING" id="1714354.BLL40_07435"/>
<dbReference type="PANTHER" id="PTHR12526:SF630">
    <property type="entry name" value="GLYCOSYLTRANSFERASE"/>
    <property type="match status" value="1"/>
</dbReference>
<organism evidence="2 3">
    <name type="scientific">Domibacillus mangrovi</name>
    <dbReference type="NCBI Taxonomy" id="1714354"/>
    <lineage>
        <taxon>Bacteria</taxon>
        <taxon>Bacillati</taxon>
        <taxon>Bacillota</taxon>
        <taxon>Bacilli</taxon>
        <taxon>Bacillales</taxon>
        <taxon>Bacillaceae</taxon>
        <taxon>Domibacillus</taxon>
    </lineage>
</organism>
<comment type="caution">
    <text evidence="2">The sequence shown here is derived from an EMBL/GenBank/DDBJ whole genome shotgun (WGS) entry which is preliminary data.</text>
</comment>
<dbReference type="RefSeq" id="WP_073711288.1">
    <property type="nucleotide sequence ID" value="NZ_MRWQ01000006.1"/>
</dbReference>
<sequence>MKKKIVFMVINMNVGGTEKALLNMIAEIPKDHYEITILMLEEYGGFLSSIPEDVHIEYVKGYKDIKDRLNKPLQKTAAELLKKGRIIKVIHTLSLHAVTKATSDRSAWFKHLLKDMPDLKNEYDVAIAYAGPMDFISYFVAKKIKAKKKIQWIHFDITKIGFNKNFANKTYSTFDKIFVVSKDGKNKVMSMLPTLKEKTEAFPNIMPKELVLKMADQGEGFKDEFKGIRILTVGRLSKEKGQDLVIPVLASLKENGYDVRWYCIGEGNARKEYEERIKEYGVEKEFILLGADPNPYPYMKQCDIYVQPSRHEGYCITLAEARCFDNPIVCTDFTGASEQILTGQNGLIVQFDESQMYQVIQKLLDDEKMRNKIKANLRKETVDIRNELEKLYKVADGI</sequence>
<feature type="domain" description="Glycosyl transferase family 1" evidence="1">
    <location>
        <begin position="228"/>
        <end position="379"/>
    </location>
</feature>
<keyword evidence="3" id="KW-1185">Reference proteome</keyword>
<dbReference type="EMBL" id="MRWQ01000006">
    <property type="protein sequence ID" value="OKL36563.1"/>
    <property type="molecule type" value="Genomic_DNA"/>
</dbReference>
<keyword evidence="2" id="KW-0808">Transferase</keyword>
<dbReference type="InterPro" id="IPR001296">
    <property type="entry name" value="Glyco_trans_1"/>
</dbReference>
<protein>
    <submittedName>
        <fullName evidence="2">Glycosyl transferase</fullName>
    </submittedName>
</protein>
<dbReference type="Gene3D" id="3.40.50.2000">
    <property type="entry name" value="Glycogen Phosphorylase B"/>
    <property type="match status" value="2"/>
</dbReference>
<dbReference type="Pfam" id="PF00534">
    <property type="entry name" value="Glycos_transf_1"/>
    <property type="match status" value="1"/>
</dbReference>
<gene>
    <name evidence="2" type="ORF">BLL40_07435</name>
</gene>
<dbReference type="OrthoDB" id="9813638at2"/>
<dbReference type="AlphaFoldDB" id="A0A1Q5P310"/>
<dbReference type="PANTHER" id="PTHR12526">
    <property type="entry name" value="GLYCOSYLTRANSFERASE"/>
    <property type="match status" value="1"/>
</dbReference>
<name>A0A1Q5P310_9BACI</name>
<evidence type="ECO:0000313" key="2">
    <source>
        <dbReference type="EMBL" id="OKL36563.1"/>
    </source>
</evidence>
<evidence type="ECO:0000259" key="1">
    <source>
        <dbReference type="Pfam" id="PF00534"/>
    </source>
</evidence>
<evidence type="ECO:0000313" key="3">
    <source>
        <dbReference type="Proteomes" id="UP000186524"/>
    </source>
</evidence>
<reference evidence="2 3" key="1">
    <citation type="submission" date="2016-12" db="EMBL/GenBank/DDBJ databases">
        <title>Domibacillus sp. SAOS 44 whole genome sequencing.</title>
        <authorList>
            <person name="Verma A."/>
            <person name="Krishnamurthi S."/>
        </authorList>
    </citation>
    <scope>NUCLEOTIDE SEQUENCE [LARGE SCALE GENOMIC DNA]</scope>
    <source>
        <strain evidence="2 3">SAOS 44</strain>
    </source>
</reference>
<accession>A0A1Q5P310</accession>
<dbReference type="GO" id="GO:0016757">
    <property type="term" value="F:glycosyltransferase activity"/>
    <property type="evidence" value="ECO:0007669"/>
    <property type="project" value="InterPro"/>
</dbReference>
<dbReference type="CDD" id="cd03811">
    <property type="entry name" value="GT4_GT28_WabH-like"/>
    <property type="match status" value="1"/>
</dbReference>
<proteinExistence type="predicted"/>
<dbReference type="Proteomes" id="UP000186524">
    <property type="component" value="Unassembled WGS sequence"/>
</dbReference>
<dbReference type="SUPFAM" id="SSF53756">
    <property type="entry name" value="UDP-Glycosyltransferase/glycogen phosphorylase"/>
    <property type="match status" value="1"/>
</dbReference>